<dbReference type="Proteomes" id="UP000092154">
    <property type="component" value="Unassembled WGS sequence"/>
</dbReference>
<dbReference type="InterPro" id="IPR051681">
    <property type="entry name" value="Ser/Thr_Kinases-Pseudokinases"/>
</dbReference>
<dbReference type="PANTHER" id="PTHR44329:SF298">
    <property type="entry name" value="MIXED LINEAGE KINASE DOMAIN-LIKE PROTEIN"/>
    <property type="match status" value="1"/>
</dbReference>
<dbReference type="InterPro" id="IPR011009">
    <property type="entry name" value="Kinase-like_dom_sf"/>
</dbReference>
<keyword evidence="2" id="KW-0067">ATP-binding</keyword>
<evidence type="ECO:0000313" key="5">
    <source>
        <dbReference type="Proteomes" id="UP000092154"/>
    </source>
</evidence>
<dbReference type="PROSITE" id="PS00109">
    <property type="entry name" value="PROTEIN_KINASE_TYR"/>
    <property type="match status" value="1"/>
</dbReference>
<feature type="domain" description="Protein kinase" evidence="3">
    <location>
        <begin position="1"/>
        <end position="215"/>
    </location>
</feature>
<keyword evidence="5" id="KW-1185">Reference proteome</keyword>
<gene>
    <name evidence="4" type="ORF">K503DRAFT_844990</name>
</gene>
<dbReference type="EMBL" id="KV449079">
    <property type="protein sequence ID" value="OAX32207.1"/>
    <property type="molecule type" value="Genomic_DNA"/>
</dbReference>
<evidence type="ECO:0000256" key="2">
    <source>
        <dbReference type="ARBA" id="ARBA00022840"/>
    </source>
</evidence>
<dbReference type="SUPFAM" id="SSF56112">
    <property type="entry name" value="Protein kinase-like (PK-like)"/>
    <property type="match status" value="1"/>
</dbReference>
<dbReference type="InterPro" id="IPR008266">
    <property type="entry name" value="Tyr_kinase_AS"/>
</dbReference>
<keyword evidence="1" id="KW-0547">Nucleotide-binding</keyword>
<accession>A0A1B7MHY6</accession>
<dbReference type="GO" id="GO:0005524">
    <property type="term" value="F:ATP binding"/>
    <property type="evidence" value="ECO:0007669"/>
    <property type="project" value="UniProtKB-KW"/>
</dbReference>
<proteinExistence type="predicted"/>
<organism evidence="4 5">
    <name type="scientific">Rhizopogon vinicolor AM-OR11-026</name>
    <dbReference type="NCBI Taxonomy" id="1314800"/>
    <lineage>
        <taxon>Eukaryota</taxon>
        <taxon>Fungi</taxon>
        <taxon>Dikarya</taxon>
        <taxon>Basidiomycota</taxon>
        <taxon>Agaricomycotina</taxon>
        <taxon>Agaricomycetes</taxon>
        <taxon>Agaricomycetidae</taxon>
        <taxon>Boletales</taxon>
        <taxon>Suillineae</taxon>
        <taxon>Rhizopogonaceae</taxon>
        <taxon>Rhizopogon</taxon>
    </lineage>
</organism>
<evidence type="ECO:0000256" key="1">
    <source>
        <dbReference type="ARBA" id="ARBA00022741"/>
    </source>
</evidence>
<feature type="non-terminal residue" evidence="4">
    <location>
        <position position="1"/>
    </location>
</feature>
<reference evidence="4 5" key="1">
    <citation type="submission" date="2016-06" db="EMBL/GenBank/DDBJ databases">
        <title>Comparative genomics of the ectomycorrhizal sister species Rhizopogon vinicolor and Rhizopogon vesiculosus (Basidiomycota: Boletales) reveals a divergence of the mating type B locus.</title>
        <authorList>
            <consortium name="DOE Joint Genome Institute"/>
            <person name="Mujic A.B."/>
            <person name="Kuo A."/>
            <person name="Tritt A."/>
            <person name="Lipzen A."/>
            <person name="Chen C."/>
            <person name="Johnson J."/>
            <person name="Sharma A."/>
            <person name="Barry K."/>
            <person name="Grigoriev I.V."/>
            <person name="Spatafora J.W."/>
        </authorList>
    </citation>
    <scope>NUCLEOTIDE SEQUENCE [LARGE SCALE GENOMIC DNA]</scope>
    <source>
        <strain evidence="4 5">AM-OR11-026</strain>
    </source>
</reference>
<evidence type="ECO:0000259" key="3">
    <source>
        <dbReference type="PROSITE" id="PS50011"/>
    </source>
</evidence>
<dbReference type="OrthoDB" id="26722at2759"/>
<keyword evidence="4" id="KW-0808">Transferase</keyword>
<evidence type="ECO:0000313" key="4">
    <source>
        <dbReference type="EMBL" id="OAX32207.1"/>
    </source>
</evidence>
<dbReference type="InterPro" id="IPR000719">
    <property type="entry name" value="Prot_kinase_dom"/>
</dbReference>
<dbReference type="AlphaFoldDB" id="A0A1B7MHY6"/>
<dbReference type="PANTHER" id="PTHR44329">
    <property type="entry name" value="SERINE/THREONINE-PROTEIN KINASE TNNI3K-RELATED"/>
    <property type="match status" value="1"/>
</dbReference>
<dbReference type="GO" id="GO:0004674">
    <property type="term" value="F:protein serine/threonine kinase activity"/>
    <property type="evidence" value="ECO:0007669"/>
    <property type="project" value="TreeGrafter"/>
</dbReference>
<keyword evidence="4" id="KW-0418">Kinase</keyword>
<protein>
    <submittedName>
        <fullName evidence="4">Kinase-like protein</fullName>
    </submittedName>
</protein>
<dbReference type="InParanoid" id="A0A1B7MHY6"/>
<sequence>REIHIWAILKHQYILPFYGTVEGFGRFRALVSPWMPNGNLNSYLGRADVTLTMMLKQITEGLKYLHDTNVIHGDLTSNNVLIAADGSPRLADFGISNIVKQSNSTFSYHTGAVRWVAPELMISKEDQTIQYGTKSSDIYALGGIMLEVLYGKQPYWWIKNAVHVVTAKFKHLEPINASLQIQPTHLDFMRRCWSPDSEVRPSVDDVLKFLQEVPLDES</sequence>
<dbReference type="STRING" id="1314800.A0A1B7MHY6"/>
<name>A0A1B7MHY6_9AGAM</name>
<dbReference type="Pfam" id="PF00069">
    <property type="entry name" value="Pkinase"/>
    <property type="match status" value="1"/>
</dbReference>
<dbReference type="Gene3D" id="1.10.510.10">
    <property type="entry name" value="Transferase(Phosphotransferase) domain 1"/>
    <property type="match status" value="1"/>
</dbReference>
<dbReference type="PROSITE" id="PS50011">
    <property type="entry name" value="PROTEIN_KINASE_DOM"/>
    <property type="match status" value="1"/>
</dbReference>